<accession>A0A254TP52</accession>
<comment type="caution">
    <text evidence="1">The sequence shown here is derived from an EMBL/GenBank/DDBJ whole genome shotgun (WGS) entry which is preliminary data.</text>
</comment>
<dbReference type="VEuPathDB" id="FungiDB:ATCC64974_98900"/>
<dbReference type="EMBL" id="NKJJ02000001">
    <property type="protein sequence ID" value="TPR02481.1"/>
    <property type="molecule type" value="Genomic_DNA"/>
</dbReference>
<dbReference type="VEuPathDB" id="FungiDB:ASPNIDRAFT2_1180239"/>
<organism evidence="1 2">
    <name type="scientific">Aspergillus niger</name>
    <dbReference type="NCBI Taxonomy" id="5061"/>
    <lineage>
        <taxon>Eukaryota</taxon>
        <taxon>Fungi</taxon>
        <taxon>Dikarya</taxon>
        <taxon>Ascomycota</taxon>
        <taxon>Pezizomycotina</taxon>
        <taxon>Eurotiomycetes</taxon>
        <taxon>Eurotiomycetidae</taxon>
        <taxon>Eurotiales</taxon>
        <taxon>Aspergillaceae</taxon>
        <taxon>Aspergillus</taxon>
        <taxon>Aspergillus subgen. Circumdati</taxon>
    </lineage>
</organism>
<dbReference type="eggNOG" id="ENOG502SQBZ">
    <property type="taxonomic scope" value="Eukaryota"/>
</dbReference>
<dbReference type="VEuPathDB" id="FungiDB:M747DRAFT_316292"/>
<dbReference type="VEuPathDB" id="FungiDB:An08g09810"/>
<dbReference type="Proteomes" id="UP000197666">
    <property type="component" value="Unassembled WGS sequence"/>
</dbReference>
<protein>
    <submittedName>
        <fullName evidence="1">Uncharacterized protein</fullName>
    </submittedName>
</protein>
<dbReference type="OrthoDB" id="4485030at2759"/>
<evidence type="ECO:0000313" key="1">
    <source>
        <dbReference type="EMBL" id="TPR02481.1"/>
    </source>
</evidence>
<evidence type="ECO:0000313" key="2">
    <source>
        <dbReference type="Proteomes" id="UP000197666"/>
    </source>
</evidence>
<gene>
    <name evidence="1" type="ORF">CAN33_0044520</name>
</gene>
<sequence length="310" mass="35303">MPLLCLRRSQRLFKAAPATECVIPCGDSAAYDRSSEFRWVYNKLTVAELQGIPCGPHGTQPPLDLYPVFSKPIYNLGGMGAEARPIANTREYLVSLTPGHMWSTCLQGEHHSTDIAVIQGRVVWLSHTRGIPGPQQTWDYWEVNVSASPLLQKTITNFIETHLKTYTGMLNMETIGHKIIEIHLRFSPQWPDLYGMGFLSSLVTLYSAGEWEDPYTRPKTGYSVVLFDEEKYAQISATVSDDLLEEMERRCEVRSITMRYDADTPIRSVMKPLGGWRIAWINGLDLERCKRAREMLRAYLHQLYQSANAQ</sequence>
<dbReference type="AlphaFoldDB" id="A0A254TP52"/>
<proteinExistence type="predicted"/>
<name>A0A254TP52_ASPNG</name>
<reference evidence="2" key="1">
    <citation type="submission" date="2018-10" db="EMBL/GenBank/DDBJ databases">
        <title>FDA dAtabase for Regulatory Grade micrObial Sequences (FDA-ARGOS): Supporting development and validation of Infectious Disease Dx tests.</title>
        <authorList>
            <person name="Kerrigan L."/>
            <person name="Tallon L."/>
            <person name="Sadzewicz L."/>
            <person name="Sengamalay N."/>
            <person name="Ott S."/>
            <person name="Godinez A."/>
            <person name="Nagaraj S."/>
            <person name="Vavikolanu K."/>
            <person name="Nadendla S."/>
            <person name="George J."/>
            <person name="Sichtig H."/>
        </authorList>
    </citation>
    <scope>NUCLEOTIDE SEQUENCE [LARGE SCALE GENOMIC DNA]</scope>
    <source>
        <strain evidence="2">FDAARGOS_311</strain>
    </source>
</reference>